<dbReference type="Gene3D" id="1.10.260.40">
    <property type="entry name" value="lambda repressor-like DNA-binding domains"/>
    <property type="match status" value="1"/>
</dbReference>
<dbReference type="Pfam" id="PF13560">
    <property type="entry name" value="HTH_31"/>
    <property type="match status" value="1"/>
</dbReference>
<dbReference type="SUPFAM" id="SSF47413">
    <property type="entry name" value="lambda repressor-like DNA-binding domains"/>
    <property type="match status" value="1"/>
</dbReference>
<dbReference type="Gene3D" id="1.25.40.10">
    <property type="entry name" value="Tetratricopeptide repeat domain"/>
    <property type="match status" value="2"/>
</dbReference>
<keyword evidence="1" id="KW-0238">DNA-binding</keyword>
<keyword evidence="4" id="KW-1185">Reference proteome</keyword>
<proteinExistence type="predicted"/>
<name>A0A2T0SVR8_9PSEU</name>
<dbReference type="InterPro" id="IPR010982">
    <property type="entry name" value="Lambda_DNA-bd_dom_sf"/>
</dbReference>
<evidence type="ECO:0000313" key="4">
    <source>
        <dbReference type="Proteomes" id="UP000239494"/>
    </source>
</evidence>
<dbReference type="PROSITE" id="PS50943">
    <property type="entry name" value="HTH_CROC1"/>
    <property type="match status" value="1"/>
</dbReference>
<dbReference type="InterPro" id="IPR001387">
    <property type="entry name" value="Cro/C1-type_HTH"/>
</dbReference>
<sequence length="454" mass="49136">MSTTESVGSRIRRLRRAAGLSQEALAQPDLSASYISLLEAGKRLPSGEVLAQLAERLGCTPAYLVDGVDKPDTGALEVELRYAELTLRNGDAATALTGFEQVLEKLSPTEHRSLWISASLGVAQCHEHEGRLEEATTRLEELRRRTLTAEPELPQRLALVMSLCRCYRELGDLSHAIEVAEGTVAEIEALDLPPTTASVELLSTLIGIYAERGDLNRAGYLASRAVDQAQLISDRKALGAAYWNASVVLHRQGRSGEALSLITKAVAIYSEGDDERALARIRNAYAAVLLQSDPDDAQTATARSLLEQSVSVLTELGSTTDVAHAETALARANVMLGDSEDAVLHAERALEVLGTEHRLESARAHLVLAAAHLRRGDRERAQAACERAALLLEASEATRQAAFAWSELAEVLEENGESERAVRAYRESMRLMGHRSRLTGGAHRSSTTGGAPRW</sequence>
<evidence type="ECO:0000313" key="3">
    <source>
        <dbReference type="EMBL" id="PRY37514.1"/>
    </source>
</evidence>
<evidence type="ECO:0000256" key="1">
    <source>
        <dbReference type="ARBA" id="ARBA00023125"/>
    </source>
</evidence>
<dbReference type="GO" id="GO:0005829">
    <property type="term" value="C:cytosol"/>
    <property type="evidence" value="ECO:0007669"/>
    <property type="project" value="TreeGrafter"/>
</dbReference>
<dbReference type="SUPFAM" id="SSF48452">
    <property type="entry name" value="TPR-like"/>
    <property type="match status" value="3"/>
</dbReference>
<dbReference type="InterPro" id="IPR011990">
    <property type="entry name" value="TPR-like_helical_dom_sf"/>
</dbReference>
<reference evidence="3 4" key="1">
    <citation type="submission" date="2018-03" db="EMBL/GenBank/DDBJ databases">
        <title>Genomic Encyclopedia of Archaeal and Bacterial Type Strains, Phase II (KMG-II): from individual species to whole genera.</title>
        <authorList>
            <person name="Goeker M."/>
        </authorList>
    </citation>
    <scope>NUCLEOTIDE SEQUENCE [LARGE SCALE GENOMIC DNA]</scope>
    <source>
        <strain evidence="3 4">DSM 44720</strain>
    </source>
</reference>
<comment type="caution">
    <text evidence="3">The sequence shown here is derived from an EMBL/GenBank/DDBJ whole genome shotgun (WGS) entry which is preliminary data.</text>
</comment>
<dbReference type="PANTHER" id="PTHR46797:SF1">
    <property type="entry name" value="METHYLPHOSPHONATE SYNTHASE"/>
    <property type="match status" value="1"/>
</dbReference>
<dbReference type="GO" id="GO:0003700">
    <property type="term" value="F:DNA-binding transcription factor activity"/>
    <property type="evidence" value="ECO:0007669"/>
    <property type="project" value="TreeGrafter"/>
</dbReference>
<gene>
    <name evidence="3" type="ORF">CLV43_110326</name>
</gene>
<dbReference type="GO" id="GO:0003677">
    <property type="term" value="F:DNA binding"/>
    <property type="evidence" value="ECO:0007669"/>
    <property type="project" value="UniProtKB-KW"/>
</dbReference>
<evidence type="ECO:0000259" key="2">
    <source>
        <dbReference type="PROSITE" id="PS50943"/>
    </source>
</evidence>
<dbReference type="OrthoDB" id="4282897at2"/>
<dbReference type="AlphaFoldDB" id="A0A2T0SVR8"/>
<dbReference type="RefSeq" id="WP_106191988.1">
    <property type="nucleotide sequence ID" value="NZ_PVTF01000010.1"/>
</dbReference>
<feature type="domain" description="HTH cro/C1-type" evidence="2">
    <location>
        <begin position="11"/>
        <end position="64"/>
    </location>
</feature>
<dbReference type="InterPro" id="IPR019734">
    <property type="entry name" value="TPR_rpt"/>
</dbReference>
<protein>
    <submittedName>
        <fullName evidence="3">Helix-turn-helix protein</fullName>
    </submittedName>
</protein>
<dbReference type="EMBL" id="PVTF01000010">
    <property type="protein sequence ID" value="PRY37514.1"/>
    <property type="molecule type" value="Genomic_DNA"/>
</dbReference>
<dbReference type="SMART" id="SM00028">
    <property type="entry name" value="TPR"/>
    <property type="match status" value="4"/>
</dbReference>
<dbReference type="SMART" id="SM00530">
    <property type="entry name" value="HTH_XRE"/>
    <property type="match status" value="1"/>
</dbReference>
<organism evidence="3 4">
    <name type="scientific">Umezawaea tangerina</name>
    <dbReference type="NCBI Taxonomy" id="84725"/>
    <lineage>
        <taxon>Bacteria</taxon>
        <taxon>Bacillati</taxon>
        <taxon>Actinomycetota</taxon>
        <taxon>Actinomycetes</taxon>
        <taxon>Pseudonocardiales</taxon>
        <taxon>Pseudonocardiaceae</taxon>
        <taxon>Umezawaea</taxon>
    </lineage>
</organism>
<accession>A0A2T0SVR8</accession>
<dbReference type="CDD" id="cd00093">
    <property type="entry name" value="HTH_XRE"/>
    <property type="match status" value="1"/>
</dbReference>
<dbReference type="InterPro" id="IPR050807">
    <property type="entry name" value="TransReg_Diox_bact_type"/>
</dbReference>
<dbReference type="Proteomes" id="UP000239494">
    <property type="component" value="Unassembled WGS sequence"/>
</dbReference>
<dbReference type="PANTHER" id="PTHR46797">
    <property type="entry name" value="HTH-TYPE TRANSCRIPTIONAL REGULATOR"/>
    <property type="match status" value="1"/>
</dbReference>